<dbReference type="Gene3D" id="3.40.390.10">
    <property type="entry name" value="Collagenase (Catalytic Domain)"/>
    <property type="match status" value="1"/>
</dbReference>
<dbReference type="RefSeq" id="WP_386768010.1">
    <property type="nucleotide sequence ID" value="NZ_JBHSTI010000008.1"/>
</dbReference>
<evidence type="ECO:0000313" key="2">
    <source>
        <dbReference type="Proteomes" id="UP001596138"/>
    </source>
</evidence>
<dbReference type="GO" id="GO:0008237">
    <property type="term" value="F:metallopeptidase activity"/>
    <property type="evidence" value="ECO:0007669"/>
    <property type="project" value="UniProtKB-KW"/>
</dbReference>
<comment type="caution">
    <text evidence="1">The sequence shown here is derived from an EMBL/GenBank/DDBJ whole genome shotgun (WGS) entry which is preliminary data.</text>
</comment>
<keyword evidence="2" id="KW-1185">Reference proteome</keyword>
<dbReference type="Pfam" id="PF13582">
    <property type="entry name" value="Reprolysin_3"/>
    <property type="match status" value="1"/>
</dbReference>
<keyword evidence="1" id="KW-0482">Metalloprotease</keyword>
<keyword evidence="1" id="KW-0645">Protease</keyword>
<name>A0ABW1T383_9ACTN</name>
<accession>A0ABW1T383</accession>
<gene>
    <name evidence="1" type="ORF">ACFQGU_14920</name>
</gene>
<sequence>MSGEDMGMAVRPWLVAAPGRAMPGRRGARRAVLTAVAVAATLSLALPPADALAGGTPGAELVVVGTVERFEIDAFEAPEAHADAVTFVNTAEGAVQVPASALEHVEDGATVRVGLADSPTVEVSENGVDAVAPDDAVVTAESADAEAGADVTAVQVLAEPAANVTDTGAGVAVAAAATSAADSPHQVLVVVATPSGGSASSVSAADVAATVNGSVDAYWSDVTDGAVGFVATAYPSVVTTTTTPCSSGSVGTSFTFWNEVKAKTGFTEGAGKHLLVYFKALPACGGIAGLGTIGGDSTSGGLVWSNGYNTTGVIGHELGHNLGLGHSQLLDCSDGGVRVLDALASACTERSYSDTNDIMAVSWQNQGHLNASHLRDLGILDAASNPEPSDDGQVTLAPIALGTGTRALTLTRGGSRYVLEYRAAVGRDAWMTGLPGWGSLGVTVRKEFDPASLPSGSTFSDRESFLLDGRPATPDSSFGQLDAALPVGVWIDLADGYLGVRVVSQDADGAVVEYRNGLADSDPRYVPPPRPELTVPQPWLRAGGVTVSPYGPVVPMRWSWKVTTPATDPAAAASVAVKWSQKTGLASRTGSVRVFTATATALDGTVVSARGATTATYRSDASNPTMKYGGSWTMSFPSSSLGKAIHKTTRKGAFATALVRGSSVGILLQRGGRNGWVAVYVDGVKVGGVNMKGSGTATRMAYVVNFGSPGLHRVTVMNASGGTYGRMGFDGVVTLS</sequence>
<dbReference type="InterPro" id="IPR024079">
    <property type="entry name" value="MetalloPept_cat_dom_sf"/>
</dbReference>
<protein>
    <submittedName>
        <fullName evidence="1">Zinc-dependent metalloprotease family protein</fullName>
    </submittedName>
</protein>
<organism evidence="1 2">
    <name type="scientific">Longivirga aurantiaca</name>
    <dbReference type="NCBI Taxonomy" id="1837743"/>
    <lineage>
        <taxon>Bacteria</taxon>
        <taxon>Bacillati</taxon>
        <taxon>Actinomycetota</taxon>
        <taxon>Actinomycetes</taxon>
        <taxon>Sporichthyales</taxon>
        <taxon>Sporichthyaceae</taxon>
        <taxon>Longivirga</taxon>
    </lineage>
</organism>
<dbReference type="SUPFAM" id="SSF55486">
    <property type="entry name" value="Metalloproteases ('zincins'), catalytic domain"/>
    <property type="match status" value="1"/>
</dbReference>
<dbReference type="Gene3D" id="2.60.120.260">
    <property type="entry name" value="Galactose-binding domain-like"/>
    <property type="match status" value="1"/>
</dbReference>
<evidence type="ECO:0000313" key="1">
    <source>
        <dbReference type="EMBL" id="MFC6239173.1"/>
    </source>
</evidence>
<dbReference type="Proteomes" id="UP001596138">
    <property type="component" value="Unassembled WGS sequence"/>
</dbReference>
<dbReference type="EMBL" id="JBHSTI010000008">
    <property type="protein sequence ID" value="MFC6239173.1"/>
    <property type="molecule type" value="Genomic_DNA"/>
</dbReference>
<keyword evidence="1" id="KW-0378">Hydrolase</keyword>
<proteinExistence type="predicted"/>
<reference evidence="2" key="1">
    <citation type="journal article" date="2019" name="Int. J. Syst. Evol. Microbiol.">
        <title>The Global Catalogue of Microorganisms (GCM) 10K type strain sequencing project: providing services to taxonomists for standard genome sequencing and annotation.</title>
        <authorList>
            <consortium name="The Broad Institute Genomics Platform"/>
            <consortium name="The Broad Institute Genome Sequencing Center for Infectious Disease"/>
            <person name="Wu L."/>
            <person name="Ma J."/>
        </authorList>
    </citation>
    <scope>NUCLEOTIDE SEQUENCE [LARGE SCALE GENOMIC DNA]</scope>
    <source>
        <strain evidence="2">CGMCC 4.7317</strain>
    </source>
</reference>